<proteinExistence type="inferred from homology"/>
<reference evidence="10" key="1">
    <citation type="submission" date="2017-04" db="EMBL/GenBank/DDBJ databases">
        <title>Function of individual gut microbiota members based on whole genome sequencing of pure cultures obtained from chicken caecum.</title>
        <authorList>
            <person name="Medvecky M."/>
            <person name="Cejkova D."/>
            <person name="Polansky O."/>
            <person name="Karasova D."/>
            <person name="Kubasova T."/>
            <person name="Cizek A."/>
            <person name="Rychlik I."/>
        </authorList>
    </citation>
    <scope>NUCLEOTIDE SEQUENCE [LARGE SCALE GENOMIC DNA]</scope>
    <source>
        <strain evidence="10">An273</strain>
    </source>
</reference>
<evidence type="ECO:0000256" key="3">
    <source>
        <dbReference type="ARBA" id="ARBA00022448"/>
    </source>
</evidence>
<keyword evidence="4" id="KW-1134">Transmembrane beta strand</keyword>
<organism evidence="9 10">
    <name type="scientific">Candidatus Avelusimicrobium gallicola</name>
    <dbReference type="NCBI Taxonomy" id="2562704"/>
    <lineage>
        <taxon>Bacteria</taxon>
        <taxon>Pseudomonadati</taxon>
        <taxon>Elusimicrobiota</taxon>
        <taxon>Elusimicrobia</taxon>
        <taxon>Elusimicrobiales</taxon>
        <taxon>Elusimicrobiaceae</taxon>
        <taxon>Candidatus Avelusimicrobium</taxon>
    </lineage>
</organism>
<dbReference type="InterPro" id="IPR051906">
    <property type="entry name" value="TolC-like"/>
</dbReference>
<dbReference type="GO" id="GO:0009279">
    <property type="term" value="C:cell outer membrane"/>
    <property type="evidence" value="ECO:0007669"/>
    <property type="project" value="UniProtKB-SubCell"/>
</dbReference>
<dbReference type="Proteomes" id="UP000196368">
    <property type="component" value="Unassembled WGS sequence"/>
</dbReference>
<dbReference type="PANTHER" id="PTHR30026">
    <property type="entry name" value="OUTER MEMBRANE PROTEIN TOLC"/>
    <property type="match status" value="1"/>
</dbReference>
<evidence type="ECO:0000256" key="5">
    <source>
        <dbReference type="ARBA" id="ARBA00022692"/>
    </source>
</evidence>
<evidence type="ECO:0000256" key="7">
    <source>
        <dbReference type="ARBA" id="ARBA00023237"/>
    </source>
</evidence>
<dbReference type="GO" id="GO:0015562">
    <property type="term" value="F:efflux transmembrane transporter activity"/>
    <property type="evidence" value="ECO:0007669"/>
    <property type="project" value="InterPro"/>
</dbReference>
<evidence type="ECO:0000256" key="4">
    <source>
        <dbReference type="ARBA" id="ARBA00022452"/>
    </source>
</evidence>
<feature type="chain" id="PRO_5012825067" description="Transporter" evidence="8">
    <location>
        <begin position="21"/>
        <end position="433"/>
    </location>
</feature>
<feature type="signal peptide" evidence="8">
    <location>
        <begin position="1"/>
        <end position="20"/>
    </location>
</feature>
<dbReference type="Gene3D" id="1.20.1600.10">
    <property type="entry name" value="Outer membrane efflux proteins (OEP)"/>
    <property type="match status" value="1"/>
</dbReference>
<evidence type="ECO:0000313" key="10">
    <source>
        <dbReference type="Proteomes" id="UP000196368"/>
    </source>
</evidence>
<dbReference type="Pfam" id="PF02321">
    <property type="entry name" value="OEP"/>
    <property type="match status" value="1"/>
</dbReference>
<dbReference type="OrthoDB" id="9805659at2"/>
<dbReference type="RefSeq" id="WP_087289089.1">
    <property type="nucleotide sequence ID" value="NZ_NFJD01000004.1"/>
</dbReference>
<keyword evidence="10" id="KW-1185">Reference proteome</keyword>
<dbReference type="InterPro" id="IPR003423">
    <property type="entry name" value="OMP_efflux"/>
</dbReference>
<evidence type="ECO:0000256" key="6">
    <source>
        <dbReference type="ARBA" id="ARBA00023136"/>
    </source>
</evidence>
<dbReference type="SUPFAM" id="SSF56954">
    <property type="entry name" value="Outer membrane efflux proteins (OEP)"/>
    <property type="match status" value="1"/>
</dbReference>
<evidence type="ECO:0008006" key="11">
    <source>
        <dbReference type="Google" id="ProtNLM"/>
    </source>
</evidence>
<keyword evidence="6" id="KW-0472">Membrane</keyword>
<dbReference type="GO" id="GO:0015288">
    <property type="term" value="F:porin activity"/>
    <property type="evidence" value="ECO:0007669"/>
    <property type="project" value="TreeGrafter"/>
</dbReference>
<dbReference type="EMBL" id="NFJD01000004">
    <property type="protein sequence ID" value="OUO56223.1"/>
    <property type="molecule type" value="Genomic_DNA"/>
</dbReference>
<protein>
    <recommendedName>
        <fullName evidence="11">Transporter</fullName>
    </recommendedName>
</protein>
<comment type="similarity">
    <text evidence="2">Belongs to the outer membrane factor (OMF) (TC 1.B.17) family.</text>
</comment>
<comment type="subcellular location">
    <subcellularLocation>
        <location evidence="1">Cell outer membrane</location>
    </subcellularLocation>
</comment>
<dbReference type="GO" id="GO:1990281">
    <property type="term" value="C:efflux pump complex"/>
    <property type="evidence" value="ECO:0007669"/>
    <property type="project" value="TreeGrafter"/>
</dbReference>
<name>A0A1Y4DAJ0_9BACT</name>
<gene>
    <name evidence="9" type="ORF">B5F75_06285</name>
</gene>
<comment type="caution">
    <text evidence="9">The sequence shown here is derived from an EMBL/GenBank/DDBJ whole genome shotgun (WGS) entry which is preliminary data.</text>
</comment>
<evidence type="ECO:0000256" key="1">
    <source>
        <dbReference type="ARBA" id="ARBA00004442"/>
    </source>
</evidence>
<keyword evidence="8" id="KW-0732">Signal</keyword>
<keyword evidence="5" id="KW-0812">Transmembrane</keyword>
<accession>A0A1Y4DAJ0</accession>
<evidence type="ECO:0000256" key="8">
    <source>
        <dbReference type="SAM" id="SignalP"/>
    </source>
</evidence>
<evidence type="ECO:0000313" key="9">
    <source>
        <dbReference type="EMBL" id="OUO56223.1"/>
    </source>
</evidence>
<keyword evidence="3" id="KW-0813">Transport</keyword>
<sequence length="433" mass="49071">MKKLGAFLLAALFLAPAAFAQKEYGLKFSSLMNDNLTLENAIRLGLENNSDFLTAKQDIIIAEQKVSEAKFRYLPQFSLQGTATWYDLDYPMVLPDSVANRFLPGNGLYGDKDQFYGVGITATQYLYSGGRINGTLKMARANLKQVQSRYEIVKNQVVLNIKKAFAQLLYAQYNVKLTQEILDLAETWYARPSGDLWTKVRIRALLADLKSSRNQAASELKKAQLNMLIQLNKELNSRITITGDFEPVKTDWDLPHMSLWAMEFRPELKSAIYALEADNIAIDLALSKRYPDVILNASYEQLGVNDLDDVNKQVSLAVRLPIPYNFSEQIAEKKASQQKSALRRAAIEDKIRVQVAESFENMLFWQNEVLDRQLAYKELNDLMEQAAKDKPKTGTAPLEALQDYLKSAQGYFQAIRNNHTAKAELEWAIGQDL</sequence>
<evidence type="ECO:0000256" key="2">
    <source>
        <dbReference type="ARBA" id="ARBA00007613"/>
    </source>
</evidence>
<keyword evidence="7" id="KW-0998">Cell outer membrane</keyword>
<dbReference type="PANTHER" id="PTHR30026:SF20">
    <property type="entry name" value="OUTER MEMBRANE PROTEIN TOLC"/>
    <property type="match status" value="1"/>
</dbReference>
<dbReference type="AlphaFoldDB" id="A0A1Y4DAJ0"/>